<name>A0AAW8YZY9_9GAMM</name>
<keyword evidence="1" id="KW-0732">Signal</keyword>
<sequence>MKNILNIFFSIFILVSFPACSNANEEVRKNVKLEETVNLSSEDQNLINEYNNISTYLINGDELKFREELNLFLPRAHQIKNENERNNIIMNIYMQTKKYSEAYDFNQILIKKNPENTNRYTFQCQLLEMMNKGELVIKSCYENIAQKIKLTLEQMDESDPLYLENNFTYYAMYYKAGHQQYKKEMENLINSTSDEEQKSKFKSYFDIIVSESD</sequence>
<dbReference type="Proteomes" id="UP001284654">
    <property type="component" value="Unassembled WGS sequence"/>
</dbReference>
<feature type="chain" id="PRO_5043443428" description="Tetratricopeptide repeat protein" evidence="1">
    <location>
        <begin position="22"/>
        <end position="213"/>
    </location>
</feature>
<comment type="caution">
    <text evidence="2">The sequence shown here is derived from an EMBL/GenBank/DDBJ whole genome shotgun (WGS) entry which is preliminary data.</text>
</comment>
<protein>
    <recommendedName>
        <fullName evidence="4">Tetratricopeptide repeat protein</fullName>
    </recommendedName>
</protein>
<organism evidence="2 3">
    <name type="scientific">Acinetobacter indicus</name>
    <dbReference type="NCBI Taxonomy" id="756892"/>
    <lineage>
        <taxon>Bacteria</taxon>
        <taxon>Pseudomonadati</taxon>
        <taxon>Pseudomonadota</taxon>
        <taxon>Gammaproteobacteria</taxon>
        <taxon>Moraxellales</taxon>
        <taxon>Moraxellaceae</taxon>
        <taxon>Acinetobacter</taxon>
    </lineage>
</organism>
<evidence type="ECO:0000313" key="2">
    <source>
        <dbReference type="EMBL" id="MDV4314320.1"/>
    </source>
</evidence>
<dbReference type="EMBL" id="JAWJYY010000001">
    <property type="protein sequence ID" value="MDV4314320.1"/>
    <property type="molecule type" value="Genomic_DNA"/>
</dbReference>
<evidence type="ECO:0000313" key="3">
    <source>
        <dbReference type="Proteomes" id="UP001284654"/>
    </source>
</evidence>
<dbReference type="AlphaFoldDB" id="A0AAW8YZY9"/>
<feature type="signal peptide" evidence="1">
    <location>
        <begin position="1"/>
        <end position="21"/>
    </location>
</feature>
<reference evidence="2" key="1">
    <citation type="submission" date="2023-10" db="EMBL/GenBank/DDBJ databases">
        <authorList>
            <person name="Sykes E.M.E."/>
            <person name="Khan I.U.H."/>
            <person name="Kumar A."/>
        </authorList>
    </citation>
    <scope>NUCLEOTIDE SEQUENCE</scope>
    <source>
        <strain evidence="2">IK5</strain>
    </source>
</reference>
<evidence type="ECO:0008006" key="4">
    <source>
        <dbReference type="Google" id="ProtNLM"/>
    </source>
</evidence>
<proteinExistence type="predicted"/>
<accession>A0AAW8YZY9</accession>
<evidence type="ECO:0000256" key="1">
    <source>
        <dbReference type="SAM" id="SignalP"/>
    </source>
</evidence>
<gene>
    <name evidence="2" type="ORF">MSG88_00575</name>
</gene>
<dbReference type="RefSeq" id="WP_104488251.1">
    <property type="nucleotide sequence ID" value="NZ_JAAZRE010000001.1"/>
</dbReference>